<evidence type="ECO:0000313" key="3">
    <source>
        <dbReference type="EMBL" id="MFC4059949.1"/>
    </source>
</evidence>
<organism evidence="3 4">
    <name type="scientific">Planomonospora corallina</name>
    <dbReference type="NCBI Taxonomy" id="1806052"/>
    <lineage>
        <taxon>Bacteria</taxon>
        <taxon>Bacillati</taxon>
        <taxon>Actinomycetota</taxon>
        <taxon>Actinomycetes</taxon>
        <taxon>Streptosporangiales</taxon>
        <taxon>Streptosporangiaceae</taxon>
        <taxon>Planomonospora</taxon>
    </lineage>
</organism>
<protein>
    <submittedName>
        <fullName evidence="3">Uncharacterized protein</fullName>
    </submittedName>
</protein>
<keyword evidence="2" id="KW-0472">Membrane</keyword>
<accession>A0ABV8IAJ0</accession>
<feature type="compositionally biased region" description="Basic and acidic residues" evidence="1">
    <location>
        <begin position="136"/>
        <end position="151"/>
    </location>
</feature>
<feature type="compositionally biased region" description="Low complexity" evidence="1">
    <location>
        <begin position="106"/>
        <end position="124"/>
    </location>
</feature>
<feature type="compositionally biased region" description="Low complexity" evidence="1">
    <location>
        <begin position="152"/>
        <end position="163"/>
    </location>
</feature>
<dbReference type="RefSeq" id="WP_377288657.1">
    <property type="nucleotide sequence ID" value="NZ_JBHSBM010000017.1"/>
</dbReference>
<feature type="compositionally biased region" description="Basic residues" evidence="1">
    <location>
        <begin position="125"/>
        <end position="135"/>
    </location>
</feature>
<comment type="caution">
    <text evidence="3">The sequence shown here is derived from an EMBL/GenBank/DDBJ whole genome shotgun (WGS) entry which is preliminary data.</text>
</comment>
<sequence>MTTPPGGRKRRRASGRRGGAERPSSEQHAPQGQEYAERHPWDEAEPYPPQPYPPQEYAGRRAPSEQAPAGGFPVDWFAAGPSAAGPVPSGQVRSAGAAPDERTGTGEQAAAGQDPAGQAGSGRAAGRRQGARRSSRRDAGQDSGREPERGSAGDAGAPETAAAGRRKAPGASKARARGRRHGPGHDTGHEPEEEASIPWLAARGWSAAKQKRLLVTASVAGAVAAIGAFVLAVEVIGNDYVPERTAASAAGTEPRPDAYRGWPSSKVFEPITQRTADPRPLTVKDVFAEKTLTEGRLTLKLAGTRLDADCSAAVWGQALTGQLAQAGCTQALRGAYVSADRGYVAQYTLFNLRDTAAADALVKSLTSLHRGGWVRPLESAQVVFPADGHTEGSGHAMGHYAGLVWIARADGAEPGAKDDFVSLALAVRGAEKAVFRRVVAATPGS</sequence>
<evidence type="ECO:0000313" key="4">
    <source>
        <dbReference type="Proteomes" id="UP001595850"/>
    </source>
</evidence>
<feature type="region of interest" description="Disordered" evidence="1">
    <location>
        <begin position="1"/>
        <end position="193"/>
    </location>
</feature>
<feature type="compositionally biased region" description="Low complexity" evidence="1">
    <location>
        <begin position="78"/>
        <end position="90"/>
    </location>
</feature>
<keyword evidence="2" id="KW-0812">Transmembrane</keyword>
<reference evidence="4" key="1">
    <citation type="journal article" date="2019" name="Int. J. Syst. Evol. Microbiol.">
        <title>The Global Catalogue of Microorganisms (GCM) 10K type strain sequencing project: providing services to taxonomists for standard genome sequencing and annotation.</title>
        <authorList>
            <consortium name="The Broad Institute Genomics Platform"/>
            <consortium name="The Broad Institute Genome Sequencing Center for Infectious Disease"/>
            <person name="Wu L."/>
            <person name="Ma J."/>
        </authorList>
    </citation>
    <scope>NUCLEOTIDE SEQUENCE [LARGE SCALE GENOMIC DNA]</scope>
    <source>
        <strain evidence="4">TBRC 4489</strain>
    </source>
</reference>
<gene>
    <name evidence="3" type="ORF">ACFOWE_16710</name>
</gene>
<evidence type="ECO:0000256" key="2">
    <source>
        <dbReference type="SAM" id="Phobius"/>
    </source>
</evidence>
<keyword evidence="2" id="KW-1133">Transmembrane helix</keyword>
<proteinExistence type="predicted"/>
<dbReference type="Proteomes" id="UP001595850">
    <property type="component" value="Unassembled WGS sequence"/>
</dbReference>
<dbReference type="EMBL" id="JBHSBM010000017">
    <property type="protein sequence ID" value="MFC4059949.1"/>
    <property type="molecule type" value="Genomic_DNA"/>
</dbReference>
<feature type="compositionally biased region" description="Basic residues" evidence="1">
    <location>
        <begin position="164"/>
        <end position="182"/>
    </location>
</feature>
<keyword evidence="4" id="KW-1185">Reference proteome</keyword>
<feature type="transmembrane region" description="Helical" evidence="2">
    <location>
        <begin position="213"/>
        <end position="233"/>
    </location>
</feature>
<evidence type="ECO:0000256" key="1">
    <source>
        <dbReference type="SAM" id="MobiDB-lite"/>
    </source>
</evidence>
<name>A0ABV8IAJ0_9ACTN</name>